<accession>A0A0L0NV20</accession>
<evidence type="ECO:0000313" key="1">
    <source>
        <dbReference type="EMBL" id="KND97859.1"/>
    </source>
</evidence>
<comment type="caution">
    <text evidence="1">The sequence shown here is derived from an EMBL/GenBank/DDBJ whole genome shotgun (WGS) entry which is preliminary data.</text>
</comment>
<proteinExistence type="predicted"/>
<organism evidence="1 2">
    <name type="scientific">Candidozyma auris</name>
    <name type="common">Yeast</name>
    <name type="synonym">Candida auris</name>
    <dbReference type="NCBI Taxonomy" id="498019"/>
    <lineage>
        <taxon>Eukaryota</taxon>
        <taxon>Fungi</taxon>
        <taxon>Dikarya</taxon>
        <taxon>Ascomycota</taxon>
        <taxon>Saccharomycotina</taxon>
        <taxon>Pichiomycetes</taxon>
        <taxon>Metschnikowiaceae</taxon>
        <taxon>Candidozyma</taxon>
    </lineage>
</organism>
<sequence>MDVEDETNQQQNKVIGPRIFGELLFPDVDKLLLIF</sequence>
<gene>
    <name evidence="1" type="ORF">QG37_05350</name>
</gene>
<name>A0A0L0NV20_CANAR</name>
<evidence type="ECO:0000313" key="2">
    <source>
        <dbReference type="Proteomes" id="UP000037122"/>
    </source>
</evidence>
<protein>
    <submittedName>
        <fullName evidence="1">Uncharacterized protein</fullName>
    </submittedName>
</protein>
<dbReference type="AlphaFoldDB" id="A0A0L0NV20"/>
<dbReference type="EMBL" id="LGST01000039">
    <property type="protein sequence ID" value="KND97859.1"/>
    <property type="molecule type" value="Genomic_DNA"/>
</dbReference>
<dbReference type="VEuPathDB" id="FungiDB:QG37_05350"/>
<reference evidence="2" key="1">
    <citation type="journal article" date="2015" name="BMC Genomics">
        <title>Draft genome of a commonly misdiagnosed multidrug resistant pathogen Candida auris.</title>
        <authorList>
            <person name="Chatterjee S."/>
            <person name="Alampalli S.V."/>
            <person name="Nageshan R.K."/>
            <person name="Chettiar S.T."/>
            <person name="Joshi S."/>
            <person name="Tatu U.S."/>
        </authorList>
    </citation>
    <scope>NUCLEOTIDE SEQUENCE [LARGE SCALE GENOMIC DNA]</scope>
    <source>
        <strain evidence="2">6684</strain>
    </source>
</reference>
<dbReference type="Proteomes" id="UP000037122">
    <property type="component" value="Unassembled WGS sequence"/>
</dbReference>